<keyword evidence="6" id="KW-0735">Signal-anchor</keyword>
<dbReference type="PANTHER" id="PTHR31392:SF1">
    <property type="entry name" value="ALPHA-1,3-MANNOSYLTRANSFERASE MNN1-RELATED"/>
    <property type="match status" value="1"/>
</dbReference>
<dbReference type="OrthoDB" id="430354at2759"/>
<keyword evidence="3" id="KW-0328">Glycosyltransferase</keyword>
<comment type="similarity">
    <text evidence="2">Belongs to the MNN1/MNT family.</text>
</comment>
<sequence>MRFLTRKLYNARTRGRLFVLLSLVLISFCVFQLANDDVSLELPRGLTENGFLVGADDETSKSKLATAEACFTYFQSLSHQRSSWNLEGFGDKRSFLFSKRRVIQSVRSLRLYGHCFVTNQELIDGVRYEDIESRLFPTFTRELPIFTRWDGTVRNEFPLLNKHYEIQPEGSSISHKQKIPFWRQVKNSMNNRGIVISLGESGVTEVKRLLNTLRLLGNKLPIQLVHKGDVSAEAMRSIVDVGRRLSTQNTNTAAHEFDTPQDVWFVDAKRCIESKDHVLFKRFSNKWIASLFNSFEEMILMDSDAVPFINPETLFDSDEYREAGALFFKDRLIDEHIKTSDLNFYRKLLPSDEECRAFGIPPSTEKTMNNDFIKSGYKHLMESGVVVIKRSNHLPGLLISTAMQLWKVTNKVVYGDKEFFWLGQSISGNENYQFNKNAAGALGTLKRKENKATNYTCSTQLAHFDENLRLLWINGGLMNCKKPSWFFDLRKQKSLRLKFESAAELETYFIAPVQVDGAILPTRSKRSFFQKIIGQNAGFKKCPKMGCDGSFWCAFVDLKNQKGKTITFTSSEIKEIDQVIRAWNSELK</sequence>
<dbReference type="GO" id="GO:0005794">
    <property type="term" value="C:Golgi apparatus"/>
    <property type="evidence" value="ECO:0007669"/>
    <property type="project" value="TreeGrafter"/>
</dbReference>
<evidence type="ECO:0000256" key="4">
    <source>
        <dbReference type="ARBA" id="ARBA00022679"/>
    </source>
</evidence>
<evidence type="ECO:0000256" key="2">
    <source>
        <dbReference type="ARBA" id="ARBA00009105"/>
    </source>
</evidence>
<dbReference type="Proteomes" id="UP000236544">
    <property type="component" value="Unassembled WGS sequence"/>
</dbReference>
<keyword evidence="5" id="KW-0812">Transmembrane</keyword>
<reference evidence="11" key="1">
    <citation type="submission" date="2015-10" db="EMBL/GenBank/DDBJ databases">
        <authorList>
            <person name="Devillers H."/>
        </authorList>
    </citation>
    <scope>NUCLEOTIDE SEQUENCE [LARGE SCALE GENOMIC DNA]</scope>
</reference>
<proteinExistence type="inferred from homology"/>
<comment type="subcellular location">
    <subcellularLocation>
        <location evidence="1">Membrane</location>
        <topology evidence="1">Single-pass type II membrane protein</topology>
    </subcellularLocation>
</comment>
<dbReference type="PANTHER" id="PTHR31392">
    <property type="entry name" value="ALPHA-1,3-MANNOSYLTRANSFERASE MNN1-RELATED"/>
    <property type="match status" value="1"/>
</dbReference>
<keyword evidence="9" id="KW-0325">Glycoprotein</keyword>
<dbReference type="GO" id="GO:0006493">
    <property type="term" value="P:protein O-linked glycosylation"/>
    <property type="evidence" value="ECO:0007669"/>
    <property type="project" value="TreeGrafter"/>
</dbReference>
<keyword evidence="7" id="KW-1133">Transmembrane helix</keyword>
<evidence type="ECO:0000313" key="10">
    <source>
        <dbReference type="EMBL" id="CUS25219.1"/>
    </source>
</evidence>
<dbReference type="SUPFAM" id="SSF53448">
    <property type="entry name" value="Nucleotide-diphospho-sugar transferases"/>
    <property type="match status" value="1"/>
</dbReference>
<evidence type="ECO:0000256" key="3">
    <source>
        <dbReference type="ARBA" id="ARBA00022676"/>
    </source>
</evidence>
<gene>
    <name evidence="10" type="ORF">LAQU0_S37e00210g</name>
</gene>
<keyword evidence="4" id="KW-0808">Transferase</keyword>
<dbReference type="InterPro" id="IPR029044">
    <property type="entry name" value="Nucleotide-diphossugar_trans"/>
</dbReference>
<protein>
    <submittedName>
        <fullName evidence="10">LAQU0S37e00210g1_1</fullName>
    </submittedName>
</protein>
<dbReference type="Pfam" id="PF11051">
    <property type="entry name" value="Mannosyl_trans3"/>
    <property type="match status" value="1"/>
</dbReference>
<evidence type="ECO:0000256" key="1">
    <source>
        <dbReference type="ARBA" id="ARBA00004606"/>
    </source>
</evidence>
<evidence type="ECO:0000256" key="7">
    <source>
        <dbReference type="ARBA" id="ARBA00022989"/>
    </source>
</evidence>
<evidence type="ECO:0000256" key="8">
    <source>
        <dbReference type="ARBA" id="ARBA00023136"/>
    </source>
</evidence>
<evidence type="ECO:0000256" key="5">
    <source>
        <dbReference type="ARBA" id="ARBA00022692"/>
    </source>
</evidence>
<evidence type="ECO:0000313" key="11">
    <source>
        <dbReference type="Proteomes" id="UP000236544"/>
    </source>
</evidence>
<evidence type="ECO:0000256" key="9">
    <source>
        <dbReference type="ARBA" id="ARBA00023180"/>
    </source>
</evidence>
<keyword evidence="11" id="KW-1185">Reference proteome</keyword>
<dbReference type="EMBL" id="LN890528">
    <property type="protein sequence ID" value="CUS25219.1"/>
    <property type="molecule type" value="Genomic_DNA"/>
</dbReference>
<accession>A0A0P1KY03</accession>
<dbReference type="AlphaFoldDB" id="A0A0P1KY03"/>
<dbReference type="GO" id="GO:0000033">
    <property type="term" value="F:alpha-1,3-mannosyltransferase activity"/>
    <property type="evidence" value="ECO:0007669"/>
    <property type="project" value="TreeGrafter"/>
</dbReference>
<organism evidence="10 11">
    <name type="scientific">Lachancea quebecensis</name>
    <dbReference type="NCBI Taxonomy" id="1654605"/>
    <lineage>
        <taxon>Eukaryota</taxon>
        <taxon>Fungi</taxon>
        <taxon>Dikarya</taxon>
        <taxon>Ascomycota</taxon>
        <taxon>Saccharomycotina</taxon>
        <taxon>Saccharomycetes</taxon>
        <taxon>Saccharomycetales</taxon>
        <taxon>Saccharomycetaceae</taxon>
        <taxon>Lachancea</taxon>
    </lineage>
</organism>
<name>A0A0P1KY03_9SACH</name>
<dbReference type="GO" id="GO:0016020">
    <property type="term" value="C:membrane"/>
    <property type="evidence" value="ECO:0007669"/>
    <property type="project" value="UniProtKB-SubCell"/>
</dbReference>
<dbReference type="InterPro" id="IPR022751">
    <property type="entry name" value="Alpha_mannosyltransferase"/>
</dbReference>
<evidence type="ECO:0000256" key="6">
    <source>
        <dbReference type="ARBA" id="ARBA00022968"/>
    </source>
</evidence>
<keyword evidence="8" id="KW-0472">Membrane</keyword>